<proteinExistence type="predicted"/>
<dbReference type="AlphaFoldDB" id="F9Q2P5"/>
<protein>
    <submittedName>
        <fullName evidence="1">Uncharacterized protein</fullName>
    </submittedName>
</protein>
<evidence type="ECO:0000313" key="2">
    <source>
        <dbReference type="Proteomes" id="UP000005621"/>
    </source>
</evidence>
<reference evidence="1 2" key="1">
    <citation type="submission" date="2011-07" db="EMBL/GenBank/DDBJ databases">
        <authorList>
            <person name="Harkins D.M."/>
            <person name="Madupu R."/>
            <person name="Durkin A.S."/>
            <person name="Torralba M."/>
            <person name="Methe B."/>
            <person name="Sutton G.G."/>
            <person name="Nelson K.E."/>
        </authorList>
    </citation>
    <scope>NUCLEOTIDE SEQUENCE [LARGE SCALE GENOMIC DNA]</scope>
    <source>
        <strain evidence="1 2">SK313</strain>
    </source>
</reference>
<gene>
    <name evidence="1" type="ORF">HMPREF9950_1331</name>
</gene>
<accession>F9Q2P5</accession>
<name>F9Q2P5_STROR</name>
<dbReference type="EMBL" id="AFUU01000003">
    <property type="protein sequence ID" value="EGV02074.1"/>
    <property type="molecule type" value="Genomic_DNA"/>
</dbReference>
<organism evidence="1 2">
    <name type="scientific">Streptococcus oralis SK313</name>
    <dbReference type="NCBI Taxonomy" id="1035190"/>
    <lineage>
        <taxon>Bacteria</taxon>
        <taxon>Bacillati</taxon>
        <taxon>Bacillota</taxon>
        <taxon>Bacilli</taxon>
        <taxon>Lactobacillales</taxon>
        <taxon>Streptococcaceae</taxon>
        <taxon>Streptococcus</taxon>
    </lineage>
</organism>
<dbReference type="Proteomes" id="UP000005621">
    <property type="component" value="Unassembled WGS sequence"/>
</dbReference>
<evidence type="ECO:0000313" key="1">
    <source>
        <dbReference type="EMBL" id="EGV02074.1"/>
    </source>
</evidence>
<comment type="caution">
    <text evidence="1">The sequence shown here is derived from an EMBL/GenBank/DDBJ whole genome shotgun (WGS) entry which is preliminary data.</text>
</comment>
<sequence>MSFDSFIIDENALLFYGKVTKKQKSSVQLAQNFREYLVKSTDNKG</sequence>
<dbReference type="PATRIC" id="fig|1035190.4.peg.861"/>